<reference evidence="2" key="1">
    <citation type="submission" date="2023-08" db="EMBL/GenBank/DDBJ databases">
        <title>The draft genome of Tsukamurella strandjordii strain 050030.</title>
        <authorList>
            <person name="Zhao F."/>
            <person name="Feng Y."/>
            <person name="Zong Z."/>
        </authorList>
    </citation>
    <scope>NUCLEOTIDE SEQUENCE</scope>
    <source>
        <strain evidence="2">050030</strain>
    </source>
</reference>
<name>A0AA90NJZ6_9ACTN</name>
<dbReference type="RefSeq" id="WP_305112635.1">
    <property type="nucleotide sequence ID" value="NZ_BAAAII010000008.1"/>
</dbReference>
<keyword evidence="3" id="KW-1185">Reference proteome</keyword>
<dbReference type="EMBL" id="JAUTIX010000008">
    <property type="protein sequence ID" value="MDP0400185.1"/>
    <property type="molecule type" value="Genomic_DNA"/>
</dbReference>
<dbReference type="AlphaFoldDB" id="A0AA90NJZ6"/>
<feature type="signal peptide" evidence="1">
    <location>
        <begin position="1"/>
        <end position="27"/>
    </location>
</feature>
<accession>A0AA90NJZ6</accession>
<dbReference type="Proteomes" id="UP001178281">
    <property type="component" value="Unassembled WGS sequence"/>
</dbReference>
<proteinExistence type="predicted"/>
<evidence type="ECO:0000313" key="3">
    <source>
        <dbReference type="Proteomes" id="UP001178281"/>
    </source>
</evidence>
<evidence type="ECO:0000256" key="1">
    <source>
        <dbReference type="SAM" id="SignalP"/>
    </source>
</evidence>
<gene>
    <name evidence="2" type="ORF">Q7X28_19895</name>
</gene>
<keyword evidence="1" id="KW-0732">Signal</keyword>
<evidence type="ECO:0000313" key="2">
    <source>
        <dbReference type="EMBL" id="MDP0400185.1"/>
    </source>
</evidence>
<feature type="chain" id="PRO_5041745413" evidence="1">
    <location>
        <begin position="28"/>
        <end position="187"/>
    </location>
</feature>
<protein>
    <submittedName>
        <fullName evidence="2">Uncharacterized protein</fullName>
    </submittedName>
</protein>
<comment type="caution">
    <text evidence="2">The sequence shown here is derived from an EMBL/GenBank/DDBJ whole genome shotgun (WGS) entry which is preliminary data.</text>
</comment>
<sequence length="187" mass="19202">MIALTSRTARTLVATVVAGASIATVTAAPAAADPARVVAGPLSLDRAALPGWEIMAPDADGTVVAGAQLTGKNWGSQIEFGPSLVKGQSSEAVARTIVTRSLESDGYKGLKGRVVGVQVTPTTISGVPATRALAEVQFDGAPVRADRLRVIVVDTTPQTYYLSAVPVEAPDRQAQAEAAERSLIAAR</sequence>
<organism evidence="2 3">
    <name type="scientific">Tsukamurella strandjordii</name>
    <dbReference type="NCBI Taxonomy" id="147577"/>
    <lineage>
        <taxon>Bacteria</taxon>
        <taxon>Bacillati</taxon>
        <taxon>Actinomycetota</taxon>
        <taxon>Actinomycetes</taxon>
        <taxon>Mycobacteriales</taxon>
        <taxon>Tsukamurellaceae</taxon>
        <taxon>Tsukamurella</taxon>
    </lineage>
</organism>